<protein>
    <recommendedName>
        <fullName evidence="4">F-box domain-containing protein</fullName>
    </recommendedName>
</protein>
<name>A0AAN8RW89_9PEZI</name>
<comment type="caution">
    <text evidence="2">The sequence shown here is derived from an EMBL/GenBank/DDBJ whole genome shotgun (WGS) entry which is preliminary data.</text>
</comment>
<evidence type="ECO:0008006" key="4">
    <source>
        <dbReference type="Google" id="ProtNLM"/>
    </source>
</evidence>
<proteinExistence type="predicted"/>
<dbReference type="SUPFAM" id="SSF52047">
    <property type="entry name" value="RNI-like"/>
    <property type="match status" value="1"/>
</dbReference>
<dbReference type="AlphaFoldDB" id="A0AAN8RW89"/>
<dbReference type="InterPro" id="IPR032675">
    <property type="entry name" value="LRR_dom_sf"/>
</dbReference>
<accession>A0AAN8RW89</accession>
<keyword evidence="3" id="KW-1185">Reference proteome</keyword>
<dbReference type="Gene3D" id="3.80.10.10">
    <property type="entry name" value="Ribonuclease Inhibitor"/>
    <property type="match status" value="1"/>
</dbReference>
<evidence type="ECO:0000256" key="1">
    <source>
        <dbReference type="SAM" id="MobiDB-lite"/>
    </source>
</evidence>
<sequence length="643" mass="73995">MDDIEDVRTNPKKGKAPERLSISEVQVHGRKRRRMSSPKSTSTGIFPVDVWHIIADFIPTQDTQTLSVLTRVSKTLYKTLSSRLYRDLIVAAPSTRNFPGCIKVLDRYVSISQRDSLRTNIPHPVPGHISNFLGPATAVSENTDQNLVPYCARYVKRLLVGWSNPGPERIPILTACLEQAFENLTELEVLIWLDNHISFTDTIGEDLAKLNLKAFAFNFCCPRGPYSLSGIKNLVYLDIFRTHDGSGIRDLLWQSKDTLRTLIYEEGFIPKDDQADSLRDLLHNGEVIKLPNLTTLCLKTNRLTPPEARCLLSNIDFARLTYFEFSTFKHQPEDKKDEEVFTHQALFEALFDAYCSNSQSERLTLKTFRFRSQLPVYPDRYFLGLLASFSTLETFIFEETGDNKGDAGKEDVDGLLSALSGHKNLEWLSIHIPHYIEKRWQFSRDHFTQLRDYFPKLRHLACSYKPKKSASRPKHSISLAELQEIGLEKKERPTFSILPTMPNLLSYAMPGIRQTNGWIYNASGPRMGIIIDEIMPEFLRQLRIGEYTKSEIRCWEDRYKLSVLTLGNISFEIRSGSPKEMKDQYEEVFKSVDGSLEHIYVRRIPPRRLYDGDYPTVNSMKAVEWRVRNYNGTKGEWLQGIKL</sequence>
<evidence type="ECO:0000313" key="2">
    <source>
        <dbReference type="EMBL" id="KAK6508740.1"/>
    </source>
</evidence>
<dbReference type="Proteomes" id="UP001307849">
    <property type="component" value="Unassembled WGS sequence"/>
</dbReference>
<dbReference type="EMBL" id="JAVHJM010000008">
    <property type="protein sequence ID" value="KAK6508740.1"/>
    <property type="molecule type" value="Genomic_DNA"/>
</dbReference>
<organism evidence="2 3">
    <name type="scientific">Arthrobotrys conoides</name>
    <dbReference type="NCBI Taxonomy" id="74498"/>
    <lineage>
        <taxon>Eukaryota</taxon>
        <taxon>Fungi</taxon>
        <taxon>Dikarya</taxon>
        <taxon>Ascomycota</taxon>
        <taxon>Pezizomycotina</taxon>
        <taxon>Orbiliomycetes</taxon>
        <taxon>Orbiliales</taxon>
        <taxon>Orbiliaceae</taxon>
        <taxon>Arthrobotrys</taxon>
    </lineage>
</organism>
<feature type="region of interest" description="Disordered" evidence="1">
    <location>
        <begin position="1"/>
        <end position="41"/>
    </location>
</feature>
<reference evidence="2 3" key="1">
    <citation type="submission" date="2019-10" db="EMBL/GenBank/DDBJ databases">
        <authorList>
            <person name="Palmer J.M."/>
        </authorList>
    </citation>
    <scope>NUCLEOTIDE SEQUENCE [LARGE SCALE GENOMIC DNA]</scope>
    <source>
        <strain evidence="2 3">TWF506</strain>
    </source>
</reference>
<gene>
    <name evidence="2" type="ORF">TWF506_010817</name>
</gene>
<evidence type="ECO:0000313" key="3">
    <source>
        <dbReference type="Proteomes" id="UP001307849"/>
    </source>
</evidence>